<dbReference type="CTD" id="127254"/>
<feature type="compositionally biased region" description="Basic and acidic residues" evidence="1">
    <location>
        <begin position="1520"/>
        <end position="1530"/>
    </location>
</feature>
<feature type="compositionally biased region" description="Low complexity" evidence="1">
    <location>
        <begin position="581"/>
        <end position="593"/>
    </location>
</feature>
<sequence>MSHSHPSGLLSAYNSLTDKHLAGYFNNTRIKRHLLRSGLITRSGRILSEKEYKLNIMKRDHQKYIRECLAQAIFHKVLDMERYQKLEIKKKLETLARKEQIQRFKGEHTRWPVEKKMPILSPHPPVGPKTSRGHSVLIDEGHSSPLAPTAPRPYTAPGNMQPPIRLQPLPTNPAVRTVPKITSGSRSKILLMENEAAFPIGGKKAMMKLRYSMNHPQGMNSYLLPNNNSYFISIPPRPPTMSAKSTKENRPETWRRRRLRPSTAPTGIDPLFNKESRNIYKPSPHSNAAVTMVYLGKNVRLAYDHQDFPDEIKVYQQHCGGENLCVYKGKLLENETFQFISKRHHGFPFSLTFFLNGMQVNRLSSCCEYKHRNGSRLGGKRGYFGFVCVERSSPCYKCIIAMGLDKKPTPSKPRKEKSIEKQEELRKNEGKLRKDRTYRTPRRNEMEKNKTSASAGFSAQEETSLREVRTAVEELECKGKPGHDVWEDYQENVLKYEYEEDFEVDEEKQDEKANEGGQADDQIKRMSKSPSDDEKDNLDPGKNSKTSSKKVPDADDNVKDEDDGCSESELEDEKQDINMTSSSSSRSQQYSCSSEDEATLGDKHAHGKNCTSASTRSSLSQDLSENDRPKKSCHLVEDSLETEIKYQKTMQAGSKMKPLGLEQSLEDFLKEKSERRTQVTTKSLAENLGRHLSKEEKEEKKSKLWGRSTDKVKDKKAGFSRAVQGVGKLTDDALEPDHNCHEDSESAVSHTDDKEKHSKKPEIDRSSETNRNLDVEERAAYSPSKEPNQGTPEMHTQEKKEAAAEDAVPQHGGHADTVEEKGNASLQEEEGFEEASLREQKPTAEQPDLQQFEIERETPLGAVNGAEEEWNGKLGNEGLNSMENDTAKDSGDLNEEESSKELDLIQTVFETDGVGPEGEVGLGLEGLTNMTTALNSDSFQETEALEMEETEKEMTVREATPKTADGEDNEQEASIDLEGKETVVNIASRRQDGSEKAVVGEEVPKEGEKVMGMETPLSTSASEKAEKIQVGVSEDSFEELSKEDMEREEDEMEAEYNTEDERKEMLPEELDAVKKRRKTEMLTTPPRESESERAELTRANTCQVDDTLEAEQKFNEKETAILKQVRSEETQALQNKMEYDFKNNVPIAASELIEGLEPHGENTLSERKVAIFEAVPEFEKSLENKTSLRKEEAEERLKENEDTEHINGSELLLRENVQLSEKDEGSGTEKDLVLSVDKEPARKAEAPEDTDTDQGQDYAAKDEDDLTGLQGHFKEQQRVGITVETQEGIPEGESMMVRELSEEAIFETSEVEMNKEGTGVIKITNTEADKNFPQVVPEENFHPVEAVTATGTATEKGEGLADLKTAEEKTKANKASSFSDVAEEETWHKVDELLGKTAAAAEVAVEEIARSGEEVPAEEEVTVNWPPETGVGRLGELLDPEGQASQLGQDQEKGEVETMQETGPAGKKAKTGNQDGRFETGEAEDFKLEFYQEIESGLISTSLQEGETLPFNSYCTGTGEKQEHREDQVQRENVNTDVSLYDRKA</sequence>
<feature type="region of interest" description="Disordered" evidence="1">
    <location>
        <begin position="948"/>
        <end position="1103"/>
    </location>
</feature>
<proteinExistence type="predicted"/>
<feature type="compositionally biased region" description="Basic and acidic residues" evidence="1">
    <location>
        <begin position="416"/>
        <end position="450"/>
    </location>
</feature>
<feature type="compositionally biased region" description="Acidic residues" evidence="1">
    <location>
        <begin position="966"/>
        <end position="975"/>
    </location>
</feature>
<feature type="domain" description="DUF4590" evidence="2">
    <location>
        <begin position="301"/>
        <end position="412"/>
    </location>
</feature>
<dbReference type="Proteomes" id="UP001652624">
    <property type="component" value="Chromosome 11"/>
</dbReference>
<feature type="compositionally biased region" description="Basic and acidic residues" evidence="1">
    <location>
        <begin position="1180"/>
        <end position="1207"/>
    </location>
</feature>
<feature type="compositionally biased region" description="Polar residues" evidence="1">
    <location>
        <begin position="451"/>
        <end position="462"/>
    </location>
</feature>
<feature type="compositionally biased region" description="Polar residues" evidence="1">
    <location>
        <begin position="609"/>
        <end position="623"/>
    </location>
</feature>
<dbReference type="InterPro" id="IPR048257">
    <property type="entry name" value="DUF4590"/>
</dbReference>
<feature type="compositionally biased region" description="Basic and acidic residues" evidence="1">
    <location>
        <begin position="989"/>
        <end position="1011"/>
    </location>
</feature>
<dbReference type="eggNOG" id="ENOG502QVG1">
    <property type="taxonomic scope" value="Eukaryota"/>
</dbReference>
<feature type="compositionally biased region" description="Basic and acidic residues" evidence="1">
    <location>
        <begin position="1220"/>
        <end position="1246"/>
    </location>
</feature>
<feature type="region of interest" description="Disordered" evidence="1">
    <location>
        <begin position="500"/>
        <end position="636"/>
    </location>
</feature>
<feature type="region of interest" description="Disordered" evidence="1">
    <location>
        <begin position="408"/>
        <end position="465"/>
    </location>
</feature>
<organism evidence="3 4">
    <name type="scientific">Erinaceus europaeus</name>
    <name type="common">Western European hedgehog</name>
    <dbReference type="NCBI Taxonomy" id="9365"/>
    <lineage>
        <taxon>Eukaryota</taxon>
        <taxon>Metazoa</taxon>
        <taxon>Chordata</taxon>
        <taxon>Craniata</taxon>
        <taxon>Vertebrata</taxon>
        <taxon>Euteleostomi</taxon>
        <taxon>Mammalia</taxon>
        <taxon>Eutheria</taxon>
        <taxon>Laurasiatheria</taxon>
        <taxon>Eulipotyphla</taxon>
        <taxon>Erinaceidae</taxon>
        <taxon>Erinaceinae</taxon>
        <taxon>Erinaceus</taxon>
    </lineage>
</organism>
<feature type="compositionally biased region" description="Basic and acidic residues" evidence="1">
    <location>
        <begin position="813"/>
        <end position="822"/>
    </location>
</feature>
<dbReference type="RefSeq" id="XP_007528178.3">
    <property type="nucleotide sequence ID" value="XM_007528116.3"/>
</dbReference>
<dbReference type="Pfam" id="PF15257">
    <property type="entry name" value="DUF4590"/>
    <property type="match status" value="1"/>
</dbReference>
<accession>A0A1S3A261</accession>
<evidence type="ECO:0000313" key="4">
    <source>
        <dbReference type="RefSeq" id="XP_007528178.3"/>
    </source>
</evidence>
<feature type="region of interest" description="Disordered" evidence="1">
    <location>
        <begin position="1425"/>
        <end position="1478"/>
    </location>
</feature>
<evidence type="ECO:0000313" key="3">
    <source>
        <dbReference type="Proteomes" id="UP001652624"/>
    </source>
</evidence>
<dbReference type="InterPro" id="IPR027962">
    <property type="entry name" value="ERICH3"/>
</dbReference>
<feature type="region of interest" description="Disordered" evidence="1">
    <location>
        <begin position="671"/>
        <end position="900"/>
    </location>
</feature>
<dbReference type="InParanoid" id="A0A1S3A261"/>
<protein>
    <submittedName>
        <fullName evidence="4 5">Glutamate-rich protein 3 isoform X1</fullName>
    </submittedName>
</protein>
<gene>
    <name evidence="4 5" type="primary">ERICH3</name>
</gene>
<dbReference type="OrthoDB" id="120976at2759"/>
<dbReference type="GeneID" id="103117987"/>
<feature type="compositionally biased region" description="Basic and acidic residues" evidence="1">
    <location>
        <begin position="245"/>
        <end position="254"/>
    </location>
</feature>
<evidence type="ECO:0000313" key="5">
    <source>
        <dbReference type="RefSeq" id="XP_060058166.1"/>
    </source>
</evidence>
<feature type="compositionally biased region" description="Basic and acidic residues" evidence="1">
    <location>
        <begin position="885"/>
        <end position="900"/>
    </location>
</feature>
<feature type="region of interest" description="Disordered" evidence="1">
    <location>
        <begin position="1508"/>
        <end position="1545"/>
    </location>
</feature>
<dbReference type="RefSeq" id="XP_060058166.1">
    <property type="nucleotide sequence ID" value="XM_060202183.1"/>
</dbReference>
<dbReference type="STRING" id="9365.ENSEEUP00000008129"/>
<feature type="compositionally biased region" description="Basic and acidic residues" evidence="1">
    <location>
        <begin position="1087"/>
        <end position="1096"/>
    </location>
</feature>
<feature type="compositionally biased region" description="Basic and acidic residues" evidence="1">
    <location>
        <begin position="625"/>
        <end position="636"/>
    </location>
</feature>
<dbReference type="PANTHER" id="PTHR23034">
    <property type="entry name" value="GLUTAMATE-RICH PROTEIN 3"/>
    <property type="match status" value="1"/>
</dbReference>
<name>A0A1S3A261_ERIEU</name>
<reference evidence="4 5" key="1">
    <citation type="submission" date="2025-05" db="UniProtKB">
        <authorList>
            <consortium name="RefSeq"/>
        </authorList>
    </citation>
    <scope>IDENTIFICATION</scope>
</reference>
<feature type="compositionally biased region" description="Acidic residues" evidence="1">
    <location>
        <begin position="1046"/>
        <end position="1058"/>
    </location>
</feature>
<feature type="compositionally biased region" description="Basic and acidic residues" evidence="1">
    <location>
        <begin position="729"/>
        <end position="779"/>
    </location>
</feature>
<feature type="compositionally biased region" description="Basic and acidic residues" evidence="1">
    <location>
        <begin position="688"/>
        <end position="717"/>
    </location>
</feature>
<evidence type="ECO:0000256" key="1">
    <source>
        <dbReference type="SAM" id="MobiDB-lite"/>
    </source>
</evidence>
<dbReference type="PANTHER" id="PTHR23034:SF2">
    <property type="entry name" value="GLUTAMATE-RICH PROTEIN 3"/>
    <property type="match status" value="1"/>
</dbReference>
<feature type="region of interest" description="Disordered" evidence="1">
    <location>
        <begin position="1180"/>
        <end position="1278"/>
    </location>
</feature>
<feature type="compositionally biased region" description="Acidic residues" evidence="1">
    <location>
        <begin position="558"/>
        <end position="574"/>
    </location>
</feature>
<feature type="region of interest" description="Disordered" evidence="1">
    <location>
        <begin position="237"/>
        <end position="275"/>
    </location>
</feature>
<keyword evidence="3" id="KW-1185">Reference proteome</keyword>
<evidence type="ECO:0000259" key="2">
    <source>
        <dbReference type="Pfam" id="PF15257"/>
    </source>
</evidence>